<dbReference type="SUPFAM" id="SSF81383">
    <property type="entry name" value="F-box domain"/>
    <property type="match status" value="1"/>
</dbReference>
<dbReference type="Gene3D" id="3.40.395.10">
    <property type="entry name" value="Adenoviral Proteinase, Chain A"/>
    <property type="match status" value="1"/>
</dbReference>
<dbReference type="InParanoid" id="D8Q452"/>
<comment type="similarity">
    <text evidence="1">Belongs to the peptidase C48 family.</text>
</comment>
<dbReference type="InterPro" id="IPR003653">
    <property type="entry name" value="Peptidase_C48_C"/>
</dbReference>
<dbReference type="OrthoDB" id="424465at2759"/>
<dbReference type="GO" id="GO:0008234">
    <property type="term" value="F:cysteine-type peptidase activity"/>
    <property type="evidence" value="ECO:0007669"/>
    <property type="project" value="InterPro"/>
</dbReference>
<dbReference type="Gene3D" id="1.20.1280.50">
    <property type="match status" value="1"/>
</dbReference>
<dbReference type="GO" id="GO:0006508">
    <property type="term" value="P:proteolysis"/>
    <property type="evidence" value="ECO:0007669"/>
    <property type="project" value="UniProtKB-KW"/>
</dbReference>
<feature type="compositionally biased region" description="Basic and acidic residues" evidence="4">
    <location>
        <begin position="1220"/>
        <end position="1240"/>
    </location>
</feature>
<reference evidence="7 8" key="1">
    <citation type="journal article" date="2010" name="Nat. Biotechnol.">
        <title>Genome sequence of the model mushroom Schizophyllum commune.</title>
        <authorList>
            <person name="Ohm R.A."/>
            <person name="de Jong J.F."/>
            <person name="Lugones L.G."/>
            <person name="Aerts A."/>
            <person name="Kothe E."/>
            <person name="Stajich J.E."/>
            <person name="de Vries R.P."/>
            <person name="Record E."/>
            <person name="Levasseur A."/>
            <person name="Baker S.E."/>
            <person name="Bartholomew K.A."/>
            <person name="Coutinho P.M."/>
            <person name="Erdmann S."/>
            <person name="Fowler T.J."/>
            <person name="Gathman A.C."/>
            <person name="Lombard V."/>
            <person name="Henrissat B."/>
            <person name="Knabe N."/>
            <person name="Kuees U."/>
            <person name="Lilly W.W."/>
            <person name="Lindquist E."/>
            <person name="Lucas S."/>
            <person name="Magnuson J.K."/>
            <person name="Piumi F."/>
            <person name="Raudaskoski M."/>
            <person name="Salamov A."/>
            <person name="Schmutz J."/>
            <person name="Schwarze F.W.M.R."/>
            <person name="vanKuyk P.A."/>
            <person name="Horton J.S."/>
            <person name="Grigoriev I.V."/>
            <person name="Woesten H.A.B."/>
        </authorList>
    </citation>
    <scope>NUCLEOTIDE SEQUENCE [LARGE SCALE GENOMIC DNA]</scope>
    <source>
        <strain evidence="8">H4-8 / FGSC 9210</strain>
    </source>
</reference>
<dbReference type="Pfam" id="PF12937">
    <property type="entry name" value="F-box-like"/>
    <property type="match status" value="1"/>
</dbReference>
<sequence>MVNLIDLPEDVIVCICYWLRVEDVLRLTETCRALHTLASSDYVWHQIPLDLPLPLRPDTPRSSLPARELRHLAVHALRLNRNWRRPVFARPRITHIEHGNIVFRSELLPNDRLCTLSRSLTSMTYFTVWLLANNGYRREHCFETPGALNFATGLVRDSDDALVAIIGRAPGRSEFLDIYRVPASKSADEIDPPQVSLVASICRPSHEGTFSEVHIADYIVAVSLAKFEGQQVPSYEILLVNTRTCVHLLVHPKLPQTSDQKHFRLCGAVEPRHILFLSTSPGRTASLTTHIHALPTELFDAEEPPDAESIRAHTPIPALRSRRGSPPQSSPSSPPPPTSPAPRPVELGPLVHRHEVPTVPIRLQTYASDVQIDPASGRCSFALLAFHGAYVGSRGQAGARAMFFSLPTRRRSTAASTSAQLASTDIQTFRMDPLVGLDAVCLGRTGRRAVWLERNWENDIFALVKADFGAPAVSNFGASAISLEADGKALSTYGKLVSPDTKASASQTTVEKRQPVIAPLLPPHLALPFEAHACQSLAFDEAKGRRRLDIDEQTPSQSQRRVRIRPWWCWSTEGGNATRSAPASDFETKAAIRARAFRELHKNDPDYRRRNAERSARLRRAAGAKPRPRIQIPSAIEQQRTPSHADVALWEGDILPELHLPSGTELPTAFIQRLQMVDIRLRTLSSTAPLTEDLALALRDPARAATSLLERAHGHISSGTYIDYCDIRFAIRMLRAVTDALRLAIADADSASSLCPPSYYQVFGDFRLLLRNATTALDLASINIKQALLSFPVTPTLLKEAVTSSAKCHARSCAQRSELSTGIKLHPEHVNCLGPGVWLCDTVIDFLSEAWNTTCTLDDCVIMPVDFSFRCIRNQTDKAVDILRKVALRQPRRTEFWPRIVIPVSHNNHFFVLHIDNDARISTGFDSLASHAWSEQQLTALNQQALTAINTFCEEKGWDIVEEDDWNDISQGFNQTNSVDCGVYTLLFIRHLIRSSAGTLKDKSVPTQYHFPGQQTNRGADRTLALAALRDDGKTKVAGEVTITSEDANGQLKDQNLEQIATDLSAHPTGWQTVEEVMALRPENGILPRLKPDHGDIPIPPPRSASSTRVWHYGWPIGLNFVHETIQHSIPDYNTNTAFALKLPLMTIMVKHYFGLRFEVNFAYVEPDDAKWLPEPFYPGAPGLGFIAFVSTHPPSRLRKRLTQEQLDKMVRTMAGEPPHWMEEAREKDGIYEKRPTPTE</sequence>
<protein>
    <recommendedName>
        <fullName evidence="9">Ubiquitin-like protease family profile domain-containing protein</fullName>
    </recommendedName>
</protein>
<dbReference type="STRING" id="578458.D8Q452"/>
<organism evidence="8">
    <name type="scientific">Schizophyllum commune (strain H4-8 / FGSC 9210)</name>
    <name type="common">Split gill fungus</name>
    <dbReference type="NCBI Taxonomy" id="578458"/>
    <lineage>
        <taxon>Eukaryota</taxon>
        <taxon>Fungi</taxon>
        <taxon>Dikarya</taxon>
        <taxon>Basidiomycota</taxon>
        <taxon>Agaricomycotina</taxon>
        <taxon>Agaricomycetes</taxon>
        <taxon>Agaricomycetidae</taxon>
        <taxon>Agaricales</taxon>
        <taxon>Schizophyllaceae</taxon>
        <taxon>Schizophyllum</taxon>
    </lineage>
</organism>
<dbReference type="AlphaFoldDB" id="D8Q452"/>
<feature type="region of interest" description="Disordered" evidence="4">
    <location>
        <begin position="316"/>
        <end position="347"/>
    </location>
</feature>
<proteinExistence type="inferred from homology"/>
<keyword evidence="3" id="KW-0378">Hydrolase</keyword>
<dbReference type="InterPro" id="IPR001810">
    <property type="entry name" value="F-box_dom"/>
</dbReference>
<evidence type="ECO:0000256" key="3">
    <source>
        <dbReference type="ARBA" id="ARBA00022801"/>
    </source>
</evidence>
<dbReference type="GO" id="GO:0019783">
    <property type="term" value="F:ubiquitin-like protein peptidase activity"/>
    <property type="evidence" value="ECO:0007669"/>
    <property type="project" value="UniProtKB-ARBA"/>
</dbReference>
<feature type="compositionally biased region" description="Pro residues" evidence="4">
    <location>
        <begin position="328"/>
        <end position="343"/>
    </location>
</feature>
<dbReference type="PROSITE" id="PS50600">
    <property type="entry name" value="ULP_PROTEASE"/>
    <property type="match status" value="1"/>
</dbReference>
<evidence type="ECO:0008006" key="9">
    <source>
        <dbReference type="Google" id="ProtNLM"/>
    </source>
</evidence>
<dbReference type="HOGENOM" id="CLU_266794_0_0_1"/>
<feature type="compositionally biased region" description="Basic and acidic residues" evidence="4">
    <location>
        <begin position="602"/>
        <end position="616"/>
    </location>
</feature>
<dbReference type="RefSeq" id="XP_003032071.1">
    <property type="nucleotide sequence ID" value="XM_003032025.1"/>
</dbReference>
<dbReference type="VEuPathDB" id="FungiDB:SCHCODRAFT_02678522"/>
<evidence type="ECO:0000256" key="2">
    <source>
        <dbReference type="ARBA" id="ARBA00022670"/>
    </source>
</evidence>
<dbReference type="Proteomes" id="UP000007431">
    <property type="component" value="Unassembled WGS sequence"/>
</dbReference>
<accession>D8Q452</accession>
<dbReference type="InterPro" id="IPR038765">
    <property type="entry name" value="Papain-like_cys_pep_sf"/>
</dbReference>
<dbReference type="EMBL" id="GL377306">
    <property type="protein sequence ID" value="EFI97168.1"/>
    <property type="molecule type" value="Genomic_DNA"/>
</dbReference>
<evidence type="ECO:0000256" key="1">
    <source>
        <dbReference type="ARBA" id="ARBA00005234"/>
    </source>
</evidence>
<keyword evidence="8" id="KW-1185">Reference proteome</keyword>
<evidence type="ECO:0000313" key="7">
    <source>
        <dbReference type="EMBL" id="EFI97168.1"/>
    </source>
</evidence>
<dbReference type="InterPro" id="IPR036047">
    <property type="entry name" value="F-box-like_dom_sf"/>
</dbReference>
<dbReference type="KEGG" id="scm:SCHCO_02678522"/>
<feature type="region of interest" description="Disordered" evidence="4">
    <location>
        <begin position="602"/>
        <end position="627"/>
    </location>
</feature>
<dbReference type="PROSITE" id="PS50181">
    <property type="entry name" value="FBOX"/>
    <property type="match status" value="1"/>
</dbReference>
<name>D8Q452_SCHCM</name>
<dbReference type="eggNOG" id="ENOG502SQ04">
    <property type="taxonomic scope" value="Eukaryota"/>
</dbReference>
<dbReference type="Pfam" id="PF02902">
    <property type="entry name" value="Peptidase_C48"/>
    <property type="match status" value="1"/>
</dbReference>
<evidence type="ECO:0000259" key="6">
    <source>
        <dbReference type="PROSITE" id="PS50600"/>
    </source>
</evidence>
<evidence type="ECO:0000256" key="4">
    <source>
        <dbReference type="SAM" id="MobiDB-lite"/>
    </source>
</evidence>
<evidence type="ECO:0000313" key="8">
    <source>
        <dbReference type="Proteomes" id="UP000007431"/>
    </source>
</evidence>
<feature type="domain" description="F-box" evidence="5">
    <location>
        <begin position="1"/>
        <end position="47"/>
    </location>
</feature>
<dbReference type="GeneID" id="9596157"/>
<dbReference type="SUPFAM" id="SSF54001">
    <property type="entry name" value="Cysteine proteinases"/>
    <property type="match status" value="1"/>
</dbReference>
<keyword evidence="2" id="KW-0645">Protease</keyword>
<feature type="region of interest" description="Disordered" evidence="4">
    <location>
        <begin position="1216"/>
        <end position="1240"/>
    </location>
</feature>
<gene>
    <name evidence="7" type="ORF">SCHCODRAFT_257088</name>
</gene>
<feature type="compositionally biased region" description="Basic residues" evidence="4">
    <location>
        <begin position="617"/>
        <end position="627"/>
    </location>
</feature>
<feature type="domain" description="Ubiquitin-like protease family profile" evidence="6">
    <location>
        <begin position="823"/>
        <end position="992"/>
    </location>
</feature>
<evidence type="ECO:0000259" key="5">
    <source>
        <dbReference type="PROSITE" id="PS50181"/>
    </source>
</evidence>